<dbReference type="Proteomes" id="UP001526225">
    <property type="component" value="Unassembled WGS sequence"/>
</dbReference>
<dbReference type="Gene3D" id="3.10.180.10">
    <property type="entry name" value="2,3-Dihydroxybiphenyl 1,2-Dioxygenase, domain 1"/>
    <property type="match status" value="1"/>
</dbReference>
<dbReference type="RefSeq" id="WP_213409702.1">
    <property type="nucleotide sequence ID" value="NZ_JAOZFE010000013.1"/>
</dbReference>
<name>A0ABT3E609_9LACO</name>
<organism evidence="1 2">
    <name type="scientific">Weissella ceti</name>
    <dbReference type="NCBI Taxonomy" id="759620"/>
    <lineage>
        <taxon>Bacteria</taxon>
        <taxon>Bacillati</taxon>
        <taxon>Bacillota</taxon>
        <taxon>Bacilli</taxon>
        <taxon>Lactobacillales</taxon>
        <taxon>Lactobacillaceae</taxon>
        <taxon>Weissella</taxon>
    </lineage>
</organism>
<dbReference type="EMBL" id="JAOZFE010000013">
    <property type="protein sequence ID" value="MCW0953861.1"/>
    <property type="molecule type" value="Genomic_DNA"/>
</dbReference>
<accession>A0ABT3E609</accession>
<gene>
    <name evidence="1" type="ORF">OIT44_07335</name>
</gene>
<protein>
    <submittedName>
        <fullName evidence="1">Glyoxalase</fullName>
    </submittedName>
</protein>
<comment type="caution">
    <text evidence="1">The sequence shown here is derived from an EMBL/GenBank/DDBJ whole genome shotgun (WGS) entry which is preliminary data.</text>
</comment>
<reference evidence="1 2" key="1">
    <citation type="submission" date="2022-10" db="EMBL/GenBank/DDBJ databases">
        <title>Weissella fermenti sp. nov., isolated from fermented cabbage.</title>
        <authorList>
            <person name="Lee J.K."/>
            <person name="Baek J.H."/>
            <person name="Choi D.G."/>
            <person name="Kim J.M."/>
            <person name="Jeon C.O."/>
        </authorList>
    </citation>
    <scope>NUCLEOTIDE SEQUENCE [LARGE SCALE GENOMIC DNA]</scope>
    <source>
        <strain evidence="1 2">KACC 18534</strain>
    </source>
</reference>
<dbReference type="InterPro" id="IPR029068">
    <property type="entry name" value="Glyas_Bleomycin-R_OHBP_Dase"/>
</dbReference>
<proteinExistence type="predicted"/>
<evidence type="ECO:0000313" key="1">
    <source>
        <dbReference type="EMBL" id="MCW0953861.1"/>
    </source>
</evidence>
<dbReference type="SUPFAM" id="SSF54593">
    <property type="entry name" value="Glyoxalase/Bleomycin resistance protein/Dihydroxybiphenyl dioxygenase"/>
    <property type="match status" value="1"/>
</dbReference>
<sequence length="117" mass="13037">MIAKMRTMLYVDDVEKVASFWINLGAVEIERTALPDDSVNLVVQLSDQVELSFFTKSFIEAFSPEVLGNTPSLMLFTDKLVTLHAKIPNALPITTQNGLESFAFPDPEGNYFVFASM</sequence>
<evidence type="ECO:0000313" key="2">
    <source>
        <dbReference type="Proteomes" id="UP001526225"/>
    </source>
</evidence>
<keyword evidence="2" id="KW-1185">Reference proteome</keyword>